<keyword evidence="8" id="KW-0915">Sodium</keyword>
<keyword evidence="11" id="KW-0739">Sodium transport</keyword>
<dbReference type="Proteomes" id="UP000027331">
    <property type="component" value="Unassembled WGS sequence"/>
</dbReference>
<evidence type="ECO:0000256" key="3">
    <source>
        <dbReference type="ARBA" id="ARBA00022448"/>
    </source>
</evidence>
<proteinExistence type="inferred from homology"/>
<dbReference type="InterPro" id="IPR018422">
    <property type="entry name" value="Cation/H_exchanger_CPA1"/>
</dbReference>
<evidence type="ECO:0000256" key="1">
    <source>
        <dbReference type="ARBA" id="ARBA00004651"/>
    </source>
</evidence>
<organism evidence="15 16">
    <name type="scientific">Vibrio metoecus</name>
    <dbReference type="NCBI Taxonomy" id="1481663"/>
    <lineage>
        <taxon>Bacteria</taxon>
        <taxon>Pseudomonadati</taxon>
        <taxon>Pseudomonadota</taxon>
        <taxon>Gammaproteobacteria</taxon>
        <taxon>Vibrionales</taxon>
        <taxon>Vibrionaceae</taxon>
        <taxon>Vibrio</taxon>
    </lineage>
</organism>
<accession>A0ABR4RZS2</accession>
<evidence type="ECO:0000256" key="12">
    <source>
        <dbReference type="SAM" id="MobiDB-lite"/>
    </source>
</evidence>
<feature type="transmembrane region" description="Helical" evidence="13">
    <location>
        <begin position="203"/>
        <end position="226"/>
    </location>
</feature>
<feature type="compositionally biased region" description="Basic and acidic residues" evidence="12">
    <location>
        <begin position="417"/>
        <end position="426"/>
    </location>
</feature>
<keyword evidence="5" id="KW-1003">Cell membrane</keyword>
<feature type="transmembrane region" description="Helical" evidence="13">
    <location>
        <begin position="295"/>
        <end position="313"/>
    </location>
</feature>
<dbReference type="Gene3D" id="6.10.140.1330">
    <property type="match status" value="1"/>
</dbReference>
<keyword evidence="4" id="KW-0050">Antiport</keyword>
<feature type="transmembrane region" description="Helical" evidence="13">
    <location>
        <begin position="394"/>
        <end position="415"/>
    </location>
</feature>
<evidence type="ECO:0000256" key="11">
    <source>
        <dbReference type="ARBA" id="ARBA00023201"/>
    </source>
</evidence>
<evidence type="ECO:0000256" key="5">
    <source>
        <dbReference type="ARBA" id="ARBA00022475"/>
    </source>
</evidence>
<keyword evidence="10 13" id="KW-0472">Membrane</keyword>
<feature type="transmembrane region" description="Helical" evidence="13">
    <location>
        <begin position="31"/>
        <end position="51"/>
    </location>
</feature>
<comment type="similarity">
    <text evidence="2">Belongs to the monovalent cation:proton antiporter 1 (CPA1) transporter (TC 2.A.36) family.</text>
</comment>
<sequence>MSVYYTLCFLSAAAMLIAFLNSKISKMQTTIAITAGSMMLSLLILIAGQNNWFHLSQIATETVTSINFENFLLKGILGFLLFAGGLGIKLPNLKDQKWEITVLALGATLFSTFFIGFALYGFCQLIGIQFDLVYCLLFGALISPTDPIAVLAIVKKLKAPKRISTQIEGESLFNDGFGLVIFVTIFTIAFGHETPTIGSVTLLFMQEAIGGIVYGFLLGLLFHYLISATDDHSMELLLTIGIPTAGYAFADVIHVSGPLAMVVSGIMIGNWTRFIGFSKESEEHLDHFWELVDEFLNGVLFLLIGMSMLLFEFHQEDWILMAFAIPVVLCGRYLSVFVSYIGFKRYRTYNPWSIRILTWGGLRGGLALAMALSIPSGIMVIPEKLIDVKELILVMTYAVVVFSILVQGSTITPMIEKDEKNRKSNDKQSSIQRVSSHSLNKRTTTNHYLSLPKSRSELLTTAAFLLPTVYHDVSVQRWFKQNTKA</sequence>
<keyword evidence="6 13" id="KW-0812">Transmembrane</keyword>
<evidence type="ECO:0000256" key="13">
    <source>
        <dbReference type="SAM" id="Phobius"/>
    </source>
</evidence>
<feature type="transmembrane region" description="Helical" evidence="13">
    <location>
        <begin position="128"/>
        <end position="151"/>
    </location>
</feature>
<feature type="domain" description="Cation/H+ exchanger transmembrane" evidence="14">
    <location>
        <begin position="22"/>
        <end position="416"/>
    </location>
</feature>
<name>A0ABR4RZS2_VIBMT</name>
<dbReference type="EMBL" id="JJMN01000018">
    <property type="protein sequence ID" value="KDO15192.1"/>
    <property type="molecule type" value="Genomic_DNA"/>
</dbReference>
<keyword evidence="7 13" id="KW-1133">Transmembrane helix</keyword>
<dbReference type="PANTHER" id="PTHR10110:SF195">
    <property type="entry name" value="NA(+)_H(+) ANTIPORTER NHAS2"/>
    <property type="match status" value="1"/>
</dbReference>
<feature type="transmembrane region" description="Helical" evidence="13">
    <location>
        <begin position="256"/>
        <end position="274"/>
    </location>
</feature>
<feature type="transmembrane region" description="Helical" evidence="13">
    <location>
        <begin position="6"/>
        <end position="24"/>
    </location>
</feature>
<dbReference type="PANTHER" id="PTHR10110">
    <property type="entry name" value="SODIUM/HYDROGEN EXCHANGER"/>
    <property type="match status" value="1"/>
</dbReference>
<evidence type="ECO:0000256" key="6">
    <source>
        <dbReference type="ARBA" id="ARBA00022692"/>
    </source>
</evidence>
<protein>
    <submittedName>
        <fullName evidence="15">Sodium:proton antiporter</fullName>
    </submittedName>
</protein>
<reference evidence="15 16" key="1">
    <citation type="submission" date="2014-04" db="EMBL/GenBank/DDBJ databases">
        <title>Vibrio metecus sp. nov., a close relative of Vibrio cholerae isolated from coastal brackish ponds and clinical specimens.</title>
        <authorList>
            <person name="Kirchberger P.C."/>
            <person name="Turnsek M."/>
            <person name="Hunt D.E."/>
            <person name="Haley B.J."/>
            <person name="Colwell R."/>
            <person name="Polz M.F."/>
            <person name="Tarr C.L."/>
            <person name="Boucher Y."/>
        </authorList>
    </citation>
    <scope>NUCLEOTIDE SEQUENCE [LARGE SCALE GENOMIC DNA]</scope>
    <source>
        <strain evidence="16">PPCK-2014</strain>
    </source>
</reference>
<evidence type="ECO:0000256" key="4">
    <source>
        <dbReference type="ARBA" id="ARBA00022449"/>
    </source>
</evidence>
<feature type="transmembrane region" description="Helical" evidence="13">
    <location>
        <begin position="100"/>
        <end position="122"/>
    </location>
</feature>
<evidence type="ECO:0000256" key="2">
    <source>
        <dbReference type="ARBA" id="ARBA00007367"/>
    </source>
</evidence>
<keyword evidence="3" id="KW-0813">Transport</keyword>
<comment type="caution">
    <text evidence="15">The sequence shown here is derived from an EMBL/GenBank/DDBJ whole genome shotgun (WGS) entry which is preliminary data.</text>
</comment>
<feature type="compositionally biased region" description="Polar residues" evidence="12">
    <location>
        <begin position="427"/>
        <end position="438"/>
    </location>
</feature>
<evidence type="ECO:0000256" key="7">
    <source>
        <dbReference type="ARBA" id="ARBA00022989"/>
    </source>
</evidence>
<evidence type="ECO:0000256" key="9">
    <source>
        <dbReference type="ARBA" id="ARBA00023065"/>
    </source>
</evidence>
<feature type="region of interest" description="Disordered" evidence="12">
    <location>
        <begin position="417"/>
        <end position="438"/>
    </location>
</feature>
<gene>
    <name evidence="15" type="ORF">DP83_02660</name>
</gene>
<dbReference type="Pfam" id="PF00999">
    <property type="entry name" value="Na_H_Exchanger"/>
    <property type="match status" value="1"/>
</dbReference>
<comment type="subcellular location">
    <subcellularLocation>
        <location evidence="1">Cell membrane</location>
        <topology evidence="1">Multi-pass membrane protein</topology>
    </subcellularLocation>
</comment>
<evidence type="ECO:0000256" key="8">
    <source>
        <dbReference type="ARBA" id="ARBA00023053"/>
    </source>
</evidence>
<evidence type="ECO:0000256" key="10">
    <source>
        <dbReference type="ARBA" id="ARBA00023136"/>
    </source>
</evidence>
<evidence type="ECO:0000259" key="14">
    <source>
        <dbReference type="Pfam" id="PF00999"/>
    </source>
</evidence>
<keyword evidence="9" id="KW-0406">Ion transport</keyword>
<feature type="transmembrane region" description="Helical" evidence="13">
    <location>
        <begin position="319"/>
        <end position="343"/>
    </location>
</feature>
<keyword evidence="16" id="KW-1185">Reference proteome</keyword>
<dbReference type="InterPro" id="IPR006153">
    <property type="entry name" value="Cation/H_exchanger_TM"/>
</dbReference>
<evidence type="ECO:0000313" key="16">
    <source>
        <dbReference type="Proteomes" id="UP000027331"/>
    </source>
</evidence>
<feature type="transmembrane region" description="Helical" evidence="13">
    <location>
        <begin position="364"/>
        <end position="382"/>
    </location>
</feature>
<feature type="transmembrane region" description="Helical" evidence="13">
    <location>
        <begin position="71"/>
        <end position="88"/>
    </location>
</feature>
<evidence type="ECO:0000313" key="15">
    <source>
        <dbReference type="EMBL" id="KDO15192.1"/>
    </source>
</evidence>